<evidence type="ECO:0000256" key="3">
    <source>
        <dbReference type="ARBA" id="ARBA00022741"/>
    </source>
</evidence>
<dbReference type="CDD" id="cd03224">
    <property type="entry name" value="ABC_TM1139_LivF_branched"/>
    <property type="match status" value="1"/>
</dbReference>
<accession>A0A399EFK2</accession>
<dbReference type="SMART" id="SM00382">
    <property type="entry name" value="AAA"/>
    <property type="match status" value="1"/>
</dbReference>
<protein>
    <submittedName>
        <fullName evidence="7">High-affinity branched-chain amino acid transport ATP-binding protein LivF</fullName>
    </submittedName>
</protein>
<dbReference type="InterPro" id="IPR052156">
    <property type="entry name" value="BCAA_Transport_ATP-bd_LivF"/>
</dbReference>
<dbReference type="Proteomes" id="UP000265800">
    <property type="component" value="Unassembled WGS sequence"/>
</dbReference>
<dbReference type="RefSeq" id="WP_119361035.1">
    <property type="nucleotide sequence ID" value="NZ_QWKZ01000113.1"/>
</dbReference>
<dbReference type="InterPro" id="IPR017871">
    <property type="entry name" value="ABC_transporter-like_CS"/>
</dbReference>
<keyword evidence="8" id="KW-1185">Reference proteome</keyword>
<dbReference type="GO" id="GO:0005524">
    <property type="term" value="F:ATP binding"/>
    <property type="evidence" value="ECO:0007669"/>
    <property type="project" value="UniProtKB-KW"/>
</dbReference>
<dbReference type="PANTHER" id="PTHR43820:SF4">
    <property type="entry name" value="HIGH-AFFINITY BRANCHED-CHAIN AMINO ACID TRANSPORT ATP-BINDING PROTEIN LIVF"/>
    <property type="match status" value="1"/>
</dbReference>
<comment type="similarity">
    <text evidence="1">Belongs to the ABC transporter superfamily.</text>
</comment>
<dbReference type="Pfam" id="PF00005">
    <property type="entry name" value="ABC_tran"/>
    <property type="match status" value="1"/>
</dbReference>
<dbReference type="OrthoDB" id="9776369at2"/>
<keyword evidence="4 7" id="KW-0067">ATP-binding</keyword>
<evidence type="ECO:0000256" key="5">
    <source>
        <dbReference type="ARBA" id="ARBA00022970"/>
    </source>
</evidence>
<keyword evidence="5" id="KW-0029">Amino-acid transport</keyword>
<organism evidence="7 8">
    <name type="scientific">Meiothermus luteus</name>
    <dbReference type="NCBI Taxonomy" id="2026184"/>
    <lineage>
        <taxon>Bacteria</taxon>
        <taxon>Thermotogati</taxon>
        <taxon>Deinococcota</taxon>
        <taxon>Deinococci</taxon>
        <taxon>Thermales</taxon>
        <taxon>Thermaceae</taxon>
        <taxon>Meiothermus</taxon>
    </lineage>
</organism>
<dbReference type="InterPro" id="IPR003593">
    <property type="entry name" value="AAA+_ATPase"/>
</dbReference>
<dbReference type="PROSITE" id="PS00211">
    <property type="entry name" value="ABC_TRANSPORTER_1"/>
    <property type="match status" value="1"/>
</dbReference>
<dbReference type="Gene3D" id="3.40.50.300">
    <property type="entry name" value="P-loop containing nucleotide triphosphate hydrolases"/>
    <property type="match status" value="1"/>
</dbReference>
<dbReference type="EMBL" id="QWKZ01000113">
    <property type="protein sequence ID" value="RIH82343.1"/>
    <property type="molecule type" value="Genomic_DNA"/>
</dbReference>
<comment type="caution">
    <text evidence="7">The sequence shown here is derived from an EMBL/GenBank/DDBJ whole genome shotgun (WGS) entry which is preliminary data.</text>
</comment>
<dbReference type="PROSITE" id="PS50893">
    <property type="entry name" value="ABC_TRANSPORTER_2"/>
    <property type="match status" value="1"/>
</dbReference>
<dbReference type="AlphaFoldDB" id="A0A399EFK2"/>
<dbReference type="GO" id="GO:0015807">
    <property type="term" value="P:L-amino acid transport"/>
    <property type="evidence" value="ECO:0007669"/>
    <property type="project" value="TreeGrafter"/>
</dbReference>
<name>A0A399EFK2_9DEIN</name>
<dbReference type="PANTHER" id="PTHR43820">
    <property type="entry name" value="HIGH-AFFINITY BRANCHED-CHAIN AMINO ACID TRANSPORT ATP-BINDING PROTEIN LIVF"/>
    <property type="match status" value="1"/>
</dbReference>
<dbReference type="InterPro" id="IPR027417">
    <property type="entry name" value="P-loop_NTPase"/>
</dbReference>
<keyword evidence="3" id="KW-0547">Nucleotide-binding</keyword>
<keyword evidence="2" id="KW-0813">Transport</keyword>
<dbReference type="GO" id="GO:0015658">
    <property type="term" value="F:branched-chain amino acid transmembrane transporter activity"/>
    <property type="evidence" value="ECO:0007669"/>
    <property type="project" value="TreeGrafter"/>
</dbReference>
<evidence type="ECO:0000256" key="2">
    <source>
        <dbReference type="ARBA" id="ARBA00022448"/>
    </source>
</evidence>
<evidence type="ECO:0000256" key="4">
    <source>
        <dbReference type="ARBA" id="ARBA00022840"/>
    </source>
</evidence>
<gene>
    <name evidence="7" type="primary">livF_7</name>
    <name evidence="7" type="ORF">Mlute_02517</name>
</gene>
<dbReference type="SUPFAM" id="SSF52540">
    <property type="entry name" value="P-loop containing nucleoside triphosphate hydrolases"/>
    <property type="match status" value="1"/>
</dbReference>
<evidence type="ECO:0000259" key="6">
    <source>
        <dbReference type="PROSITE" id="PS50893"/>
    </source>
</evidence>
<dbReference type="GO" id="GO:0016887">
    <property type="term" value="F:ATP hydrolysis activity"/>
    <property type="evidence" value="ECO:0007669"/>
    <property type="project" value="InterPro"/>
</dbReference>
<evidence type="ECO:0000313" key="8">
    <source>
        <dbReference type="Proteomes" id="UP000265800"/>
    </source>
</evidence>
<evidence type="ECO:0000256" key="1">
    <source>
        <dbReference type="ARBA" id="ARBA00005417"/>
    </source>
</evidence>
<proteinExistence type="inferred from homology"/>
<reference evidence="7 8" key="1">
    <citation type="submission" date="2018-08" db="EMBL/GenBank/DDBJ databases">
        <title>Meiothermus luteus KCTC 52599 genome sequencing project.</title>
        <authorList>
            <person name="Da Costa M.S."/>
            <person name="Albuquerque L."/>
            <person name="Raposo P."/>
            <person name="Froufe H.J.C."/>
            <person name="Barroso C.S."/>
            <person name="Egas C."/>
        </authorList>
    </citation>
    <scope>NUCLEOTIDE SEQUENCE [LARGE SCALE GENOMIC DNA]</scope>
    <source>
        <strain evidence="7 8">KCTC 52599</strain>
    </source>
</reference>
<dbReference type="InterPro" id="IPR003439">
    <property type="entry name" value="ABC_transporter-like_ATP-bd"/>
</dbReference>
<feature type="domain" description="ABC transporter" evidence="6">
    <location>
        <begin position="3"/>
        <end position="226"/>
    </location>
</feature>
<evidence type="ECO:0000313" key="7">
    <source>
        <dbReference type="EMBL" id="RIH82343.1"/>
    </source>
</evidence>
<sequence>MSLEVRGLVVARGQAPVVRGVSFSVPPGEVTALLGPNGAGKTTLLEALSGILPAQEGEVWLFGVRVERASRVARARAGLAHVEQGRAVFPSLTVEENLWVGARSGLEEAFGLFPELEKRRRVPAGQLSGGEQQMLVLARALLGRPRVLLLDEMSLGLAPLVVRRLMETVERLAQAGLAVLLVEQFAHLALGIARQALVMSQGRLVYSGPAQALLREPGLLQEAYLGRLEVGA</sequence>